<dbReference type="RefSeq" id="WP_052263813.1">
    <property type="nucleotide sequence ID" value="NZ_SWXJ01000028.1"/>
</dbReference>
<accession>A0A7X5SVH0</accession>
<evidence type="ECO:0000313" key="5">
    <source>
        <dbReference type="Proteomes" id="UP000223854"/>
    </source>
</evidence>
<evidence type="ECO:0000313" key="4">
    <source>
        <dbReference type="EMBL" id="PHG99408.1"/>
    </source>
</evidence>
<evidence type="ECO:0000256" key="1">
    <source>
        <dbReference type="ARBA" id="ARBA00038232"/>
    </source>
</evidence>
<dbReference type="Proteomes" id="UP000223854">
    <property type="component" value="Unassembled WGS sequence"/>
</dbReference>
<reference evidence="3 6" key="2">
    <citation type="submission" date="2019-04" db="EMBL/GenBank/DDBJ databases">
        <title>Genome sequencing of Clostridium botulinum Groups I-IV and Clostridium butyricum.</title>
        <authorList>
            <person name="Brunt J."/>
            <person name="Van Vliet A.H.M."/>
            <person name="Stringer S.C."/>
            <person name="Carter A.T."/>
            <person name="Peck M.W."/>
        </authorList>
    </citation>
    <scope>NUCLEOTIDE SEQUENCE [LARGE SCALE GENOMIC DNA]</scope>
    <source>
        <strain evidence="3 6">IFR 18/108</strain>
    </source>
</reference>
<feature type="domain" description="Insertion element IS150 protein InsJ-like helix-turn-helix" evidence="2">
    <location>
        <begin position="9"/>
        <end position="56"/>
    </location>
</feature>
<dbReference type="EMBL" id="SXCS01000001">
    <property type="protein sequence ID" value="NFR60168.1"/>
    <property type="molecule type" value="Genomic_DNA"/>
</dbReference>
<dbReference type="EMBL" id="PDLH01000007">
    <property type="protein sequence ID" value="PHG99408.1"/>
    <property type="molecule type" value="Genomic_DNA"/>
</dbReference>
<dbReference type="Pfam" id="PF13518">
    <property type="entry name" value="HTH_28"/>
    <property type="match status" value="1"/>
</dbReference>
<dbReference type="AlphaFoldDB" id="A0A7X5SVH0"/>
<proteinExistence type="inferred from homology"/>
<dbReference type="InterPro" id="IPR036388">
    <property type="entry name" value="WH-like_DNA-bd_sf"/>
</dbReference>
<dbReference type="GO" id="GO:0043565">
    <property type="term" value="F:sequence-specific DNA binding"/>
    <property type="evidence" value="ECO:0007669"/>
    <property type="project" value="InterPro"/>
</dbReference>
<dbReference type="Gene3D" id="1.10.10.10">
    <property type="entry name" value="Winged helix-like DNA-binding domain superfamily/Winged helix DNA-binding domain"/>
    <property type="match status" value="1"/>
</dbReference>
<name>A0A7X5SVH0_CLOSG</name>
<dbReference type="InterPro" id="IPR052057">
    <property type="entry name" value="IS150/IS1296_orfA-like"/>
</dbReference>
<comment type="similarity">
    <text evidence="1">Belongs to the IS150/IS1296 orfA family.</text>
</comment>
<dbReference type="PANTHER" id="PTHR33795">
    <property type="entry name" value="INSERTION ELEMENT IS150 PROTEIN INSJ"/>
    <property type="match status" value="1"/>
</dbReference>
<evidence type="ECO:0000259" key="2">
    <source>
        <dbReference type="Pfam" id="PF13518"/>
    </source>
</evidence>
<protein>
    <submittedName>
        <fullName evidence="3">Helix-turn-helix domain-containing protein</fullName>
    </submittedName>
</protein>
<dbReference type="InterPro" id="IPR055247">
    <property type="entry name" value="InsJ-like_HTH"/>
</dbReference>
<dbReference type="InterPro" id="IPR010921">
    <property type="entry name" value="Trp_repressor/repl_initiator"/>
</dbReference>
<evidence type="ECO:0000313" key="3">
    <source>
        <dbReference type="EMBL" id="NFR60168.1"/>
    </source>
</evidence>
<dbReference type="SUPFAM" id="SSF48295">
    <property type="entry name" value="TrpR-like"/>
    <property type="match status" value="1"/>
</dbReference>
<comment type="caution">
    <text evidence="3">The sequence shown here is derived from an EMBL/GenBank/DDBJ whole genome shotgun (WGS) entry which is preliminary data.</text>
</comment>
<evidence type="ECO:0000313" key="6">
    <source>
        <dbReference type="Proteomes" id="UP000486601"/>
    </source>
</evidence>
<dbReference type="Proteomes" id="UP000486601">
    <property type="component" value="Unassembled WGS sequence"/>
</dbReference>
<dbReference type="PANTHER" id="PTHR33795:SF1">
    <property type="entry name" value="INSERTION ELEMENT IS150 PROTEIN INSJ"/>
    <property type="match status" value="1"/>
</dbReference>
<organism evidence="3 6">
    <name type="scientific">Clostridium sporogenes</name>
    <dbReference type="NCBI Taxonomy" id="1509"/>
    <lineage>
        <taxon>Bacteria</taxon>
        <taxon>Bacillati</taxon>
        <taxon>Bacillota</taxon>
        <taxon>Clostridia</taxon>
        <taxon>Eubacteriales</taxon>
        <taxon>Clostridiaceae</taxon>
        <taxon>Clostridium</taxon>
    </lineage>
</organism>
<keyword evidence="5" id="KW-1185">Reference proteome</keyword>
<reference evidence="4 5" key="1">
    <citation type="submission" date="2017-09" db="EMBL/GenBank/DDBJ databases">
        <title>FDA dAtabase for Regulatory Grade micrObial Sequences (FDA-ARGOS): Supporting development and validation of Infectious Disease Dx tests.</title>
        <authorList>
            <person name="Kerrigan L."/>
            <person name="Long C."/>
            <person name="Tallon L.J."/>
            <person name="Sadzewicz L."/>
            <person name="Ott S."/>
            <person name="Zhao X."/>
            <person name="Nagaraj S."/>
            <person name="Vavikolanu K."/>
            <person name="Aluvathingal J."/>
            <person name="Nadendla S."/>
            <person name="Sichtig H."/>
        </authorList>
    </citation>
    <scope>NUCLEOTIDE SEQUENCE [LARGE SCALE GENOMIC DNA]</scope>
    <source>
        <strain evidence="4 5">FDAARGOS_423</strain>
    </source>
</reference>
<sequence length="107" mass="12524">MAKYSFELKLQIVKVYLEGKGGYNGIAKMFGIPHQSIVRRWVNAYKTLGEDGLKRKNNKSYYSVEFKINVLNYMLRTKKSVQETANHYGLNNSVENKMGKMWYNVFI</sequence>
<gene>
    <name evidence="4" type="ORF">CRX47_05905</name>
    <name evidence="3" type="ORF">FDF70_01325</name>
</gene>